<keyword evidence="2" id="KW-1133">Transmembrane helix</keyword>
<feature type="transmembrane region" description="Helical" evidence="2">
    <location>
        <begin position="361"/>
        <end position="380"/>
    </location>
</feature>
<feature type="transmembrane region" description="Helical" evidence="2">
    <location>
        <begin position="252"/>
        <end position="268"/>
    </location>
</feature>
<evidence type="ECO:0000259" key="3">
    <source>
        <dbReference type="Pfam" id="PF00892"/>
    </source>
</evidence>
<keyword evidence="5" id="KW-1185">Reference proteome</keyword>
<dbReference type="EMBL" id="KB932202">
    <property type="protein sequence ID" value="KCV71839.1"/>
    <property type="molecule type" value="Genomic_DNA"/>
</dbReference>
<dbReference type="GeneID" id="20525981"/>
<keyword evidence="2" id="KW-0472">Membrane</keyword>
<feature type="transmembrane region" description="Helical" evidence="2">
    <location>
        <begin position="280"/>
        <end position="303"/>
    </location>
</feature>
<feature type="transmembrane region" description="Helical" evidence="2">
    <location>
        <begin position="195"/>
        <end position="214"/>
    </location>
</feature>
<reference evidence="4" key="1">
    <citation type="submission" date="2013-04" db="EMBL/GenBank/DDBJ databases">
        <title>The Genome Sequence of Fonticula alba ATCC 38817.</title>
        <authorList>
            <consortium name="The Broad Institute Genomics Platform"/>
            <person name="Russ C."/>
            <person name="Cuomo C."/>
            <person name="Burger G."/>
            <person name="Gray M.W."/>
            <person name="Holland P.W.H."/>
            <person name="King N."/>
            <person name="Lang F.B.F."/>
            <person name="Roger A.J."/>
            <person name="Ruiz-Trillo I."/>
            <person name="Brown M."/>
            <person name="Walker B."/>
            <person name="Young S."/>
            <person name="Zeng Q."/>
            <person name="Gargeya S."/>
            <person name="Fitzgerald M."/>
            <person name="Haas B."/>
            <person name="Abouelleil A."/>
            <person name="Allen A.W."/>
            <person name="Alvarado L."/>
            <person name="Arachchi H.M."/>
            <person name="Berlin A.M."/>
            <person name="Chapman S.B."/>
            <person name="Gainer-Dewar J."/>
            <person name="Goldberg J."/>
            <person name="Griggs A."/>
            <person name="Gujja S."/>
            <person name="Hansen M."/>
            <person name="Howarth C."/>
            <person name="Imamovic A."/>
            <person name="Ireland A."/>
            <person name="Larimer J."/>
            <person name="McCowan C."/>
            <person name="Murphy C."/>
            <person name="Pearson M."/>
            <person name="Poon T.W."/>
            <person name="Priest M."/>
            <person name="Roberts A."/>
            <person name="Saif S."/>
            <person name="Shea T."/>
            <person name="Sisk P."/>
            <person name="Sykes S."/>
            <person name="Wortman J."/>
            <person name="Nusbaum C."/>
            <person name="Birren B."/>
        </authorList>
    </citation>
    <scope>NUCLEOTIDE SEQUENCE [LARGE SCALE GENOMIC DNA]</scope>
    <source>
        <strain evidence="4">ATCC 38817</strain>
    </source>
</reference>
<feature type="transmembrane region" description="Helical" evidence="2">
    <location>
        <begin position="162"/>
        <end position="183"/>
    </location>
</feature>
<keyword evidence="2" id="KW-0812">Transmembrane</keyword>
<dbReference type="STRING" id="691883.A0A058ZD29"/>
<feature type="region of interest" description="Disordered" evidence="1">
    <location>
        <begin position="1"/>
        <end position="22"/>
    </location>
</feature>
<evidence type="ECO:0000256" key="1">
    <source>
        <dbReference type="SAM" id="MobiDB-lite"/>
    </source>
</evidence>
<feature type="compositionally biased region" description="Polar residues" evidence="1">
    <location>
        <begin position="1"/>
        <end position="13"/>
    </location>
</feature>
<dbReference type="InterPro" id="IPR000620">
    <property type="entry name" value="EamA_dom"/>
</dbReference>
<dbReference type="eggNOG" id="ENOG502RN1R">
    <property type="taxonomic scope" value="Eukaryota"/>
</dbReference>
<feature type="transmembrane region" description="Helical" evidence="2">
    <location>
        <begin position="130"/>
        <end position="150"/>
    </location>
</feature>
<dbReference type="Gene3D" id="1.10.3730.20">
    <property type="match status" value="1"/>
</dbReference>
<dbReference type="OrthoDB" id="10062838at2759"/>
<feature type="transmembrane region" description="Helical" evidence="2">
    <location>
        <begin position="226"/>
        <end position="243"/>
    </location>
</feature>
<evidence type="ECO:0000256" key="2">
    <source>
        <dbReference type="SAM" id="Phobius"/>
    </source>
</evidence>
<dbReference type="Pfam" id="PF00892">
    <property type="entry name" value="EamA"/>
    <property type="match status" value="1"/>
</dbReference>
<feature type="transmembrane region" description="Helical" evidence="2">
    <location>
        <begin position="415"/>
        <end position="433"/>
    </location>
</feature>
<feature type="domain" description="EamA" evidence="3">
    <location>
        <begin position="133"/>
        <end position="266"/>
    </location>
</feature>
<dbReference type="Proteomes" id="UP000030693">
    <property type="component" value="Unassembled WGS sequence"/>
</dbReference>
<feature type="transmembrane region" description="Helical" evidence="2">
    <location>
        <begin position="387"/>
        <end position="409"/>
    </location>
</feature>
<dbReference type="PANTHER" id="PTHR19346:SF4">
    <property type="entry name" value="SUGAR PHOSPHATE TRANSPORTER DOMAIN-CONTAINING PROTEIN"/>
    <property type="match status" value="1"/>
</dbReference>
<feature type="region of interest" description="Disordered" evidence="1">
    <location>
        <begin position="38"/>
        <end position="123"/>
    </location>
</feature>
<feature type="transmembrane region" description="Helical" evidence="2">
    <location>
        <begin position="315"/>
        <end position="341"/>
    </location>
</feature>
<sequence length="434" mass="46686">MSSHASASPTTSYGAVGGSPLSAEADSLISSYLADHRAHRTGSETSLVTESSHSDGRDDGSFFSYDASGPGSSGYYPEDDNDHKALLGNDGGTKPSASGEGGSPSDQLGGQSSSTEAPPKTGTDSRRFRLAMALVCMFGLAISWVAQGWLGQSLQDSGYENPYIMSYFGHSMFALGILIVLPFYKTFDINPRRYLMPTFVLACISFLMLYLWYLSLNHTMLSLNTAIYQCVCVVVYFLSMILLKERADWRKFLAVAVCITGVFLTAFAPTEDDSSTDGTALGYMLLIGSTILYGLYEVLFAWYRLVPPDAPALEGLLASIYTLGLTGVWTFLIFWIGMPILQATGFENIALPPTPELRMDLLILWFVVVIYHALLLICLFMAGSPLLVSVGTILAVPTAILVEFVAAQIGGGPAPSIHAMAWAGMCLIVLGSCC</sequence>
<dbReference type="InterPro" id="IPR026505">
    <property type="entry name" value="Solute_c_fam_35_mem_F3/F4"/>
</dbReference>
<accession>A0A058ZD29</accession>
<gene>
    <name evidence="4" type="ORF">H696_01256</name>
</gene>
<evidence type="ECO:0000313" key="4">
    <source>
        <dbReference type="EMBL" id="KCV71838.1"/>
    </source>
</evidence>
<organism evidence="4">
    <name type="scientific">Fonticula alba</name>
    <name type="common">Slime mold</name>
    <dbReference type="NCBI Taxonomy" id="691883"/>
    <lineage>
        <taxon>Eukaryota</taxon>
        <taxon>Rotosphaerida</taxon>
        <taxon>Fonticulaceae</taxon>
        <taxon>Fonticula</taxon>
    </lineage>
</organism>
<dbReference type="AlphaFoldDB" id="A0A058ZD29"/>
<dbReference type="GO" id="GO:0016020">
    <property type="term" value="C:membrane"/>
    <property type="evidence" value="ECO:0007669"/>
    <property type="project" value="InterPro"/>
</dbReference>
<feature type="compositionally biased region" description="Polar residues" evidence="1">
    <location>
        <begin position="104"/>
        <end position="116"/>
    </location>
</feature>
<dbReference type="EMBL" id="KB932202">
    <property type="protein sequence ID" value="KCV71838.1"/>
    <property type="molecule type" value="Genomic_DNA"/>
</dbReference>
<dbReference type="RefSeq" id="XP_009493417.1">
    <property type="nucleotide sequence ID" value="XM_009495142.1"/>
</dbReference>
<dbReference type="InterPro" id="IPR037185">
    <property type="entry name" value="EmrE-like"/>
</dbReference>
<dbReference type="PANTHER" id="PTHR19346">
    <property type="entry name" value="SUGAR PHOSPHATE TRANSPORTER DOMAIN-CONTAINING PROTEIN"/>
    <property type="match status" value="1"/>
</dbReference>
<dbReference type="SUPFAM" id="SSF103481">
    <property type="entry name" value="Multidrug resistance efflux transporter EmrE"/>
    <property type="match status" value="1"/>
</dbReference>
<dbReference type="RefSeq" id="XP_009493416.1">
    <property type="nucleotide sequence ID" value="XM_009495141.1"/>
</dbReference>
<evidence type="ECO:0000313" key="5">
    <source>
        <dbReference type="Proteomes" id="UP000030693"/>
    </source>
</evidence>
<protein>
    <recommendedName>
        <fullName evidence="3">EamA domain-containing protein</fullName>
    </recommendedName>
</protein>
<name>A0A058ZD29_FONAL</name>
<proteinExistence type="predicted"/>